<keyword evidence="3 5" id="KW-1133">Transmembrane helix</keyword>
<dbReference type="PANTHER" id="PTHR21576">
    <property type="entry name" value="UNCHARACTERIZED NODULIN-LIKE PROTEIN"/>
    <property type="match status" value="1"/>
</dbReference>
<keyword evidence="2 5" id="KW-0812">Transmembrane</keyword>
<dbReference type="OrthoDB" id="410267at2759"/>
<proteinExistence type="predicted"/>
<evidence type="ECO:0000256" key="4">
    <source>
        <dbReference type="ARBA" id="ARBA00023136"/>
    </source>
</evidence>
<reference evidence="7" key="2">
    <citation type="journal article" date="2022" name="Hortic Res">
        <title>The genome of Dioscorea zingiberensis sheds light on the biosynthesis, origin and evolution of the medicinally important diosgenin saponins.</title>
        <authorList>
            <person name="Li Y."/>
            <person name="Tan C."/>
            <person name="Li Z."/>
            <person name="Guo J."/>
            <person name="Li S."/>
            <person name="Chen X."/>
            <person name="Wang C."/>
            <person name="Dai X."/>
            <person name="Yang H."/>
            <person name="Song W."/>
            <person name="Hou L."/>
            <person name="Xu J."/>
            <person name="Tong Z."/>
            <person name="Xu A."/>
            <person name="Yuan X."/>
            <person name="Wang W."/>
            <person name="Yang Q."/>
            <person name="Chen L."/>
            <person name="Sun Z."/>
            <person name="Wang K."/>
            <person name="Pan B."/>
            <person name="Chen J."/>
            <person name="Bao Y."/>
            <person name="Liu F."/>
            <person name="Qi X."/>
            <person name="Gang D.R."/>
            <person name="Wen J."/>
            <person name="Li J."/>
        </authorList>
    </citation>
    <scope>NUCLEOTIDE SEQUENCE</scope>
    <source>
        <strain evidence="7">Dzin_1.0</strain>
    </source>
</reference>
<evidence type="ECO:0000256" key="3">
    <source>
        <dbReference type="ARBA" id="ARBA00022989"/>
    </source>
</evidence>
<accession>A0A9D5C7E4</accession>
<protein>
    <recommendedName>
        <fullName evidence="6">Nodulin-like domain-containing protein</fullName>
    </recommendedName>
</protein>
<reference evidence="7" key="1">
    <citation type="submission" date="2021-03" db="EMBL/GenBank/DDBJ databases">
        <authorList>
            <person name="Li Z."/>
            <person name="Yang C."/>
        </authorList>
    </citation>
    <scope>NUCLEOTIDE SEQUENCE</scope>
    <source>
        <strain evidence="7">Dzin_1.0</strain>
        <tissue evidence="7">Leaf</tissue>
    </source>
</reference>
<evidence type="ECO:0000256" key="1">
    <source>
        <dbReference type="ARBA" id="ARBA00004141"/>
    </source>
</evidence>
<organism evidence="7 8">
    <name type="scientific">Dioscorea zingiberensis</name>
    <dbReference type="NCBI Taxonomy" id="325984"/>
    <lineage>
        <taxon>Eukaryota</taxon>
        <taxon>Viridiplantae</taxon>
        <taxon>Streptophyta</taxon>
        <taxon>Embryophyta</taxon>
        <taxon>Tracheophyta</taxon>
        <taxon>Spermatophyta</taxon>
        <taxon>Magnoliopsida</taxon>
        <taxon>Liliopsida</taxon>
        <taxon>Dioscoreales</taxon>
        <taxon>Dioscoreaceae</taxon>
        <taxon>Dioscorea</taxon>
    </lineage>
</organism>
<evidence type="ECO:0000313" key="8">
    <source>
        <dbReference type="Proteomes" id="UP001085076"/>
    </source>
</evidence>
<dbReference type="GO" id="GO:0016020">
    <property type="term" value="C:membrane"/>
    <property type="evidence" value="ECO:0007669"/>
    <property type="project" value="UniProtKB-SubCell"/>
</dbReference>
<feature type="transmembrane region" description="Helical" evidence="5">
    <location>
        <begin position="63"/>
        <end position="84"/>
    </location>
</feature>
<dbReference type="PANTHER" id="PTHR21576:SF84">
    <property type="entry name" value="FAMILY PROTEIN, PUTATIVE, EXPRESSED-RELATED"/>
    <property type="match status" value="1"/>
</dbReference>
<dbReference type="Pfam" id="PF06813">
    <property type="entry name" value="Nodulin-like"/>
    <property type="match status" value="1"/>
</dbReference>
<dbReference type="EMBL" id="JAGGNH010000007">
    <property type="protein sequence ID" value="KAJ0967347.1"/>
    <property type="molecule type" value="Genomic_DNA"/>
</dbReference>
<feature type="transmembrane region" description="Helical" evidence="5">
    <location>
        <begin position="128"/>
        <end position="152"/>
    </location>
</feature>
<feature type="transmembrane region" description="Helical" evidence="5">
    <location>
        <begin position="96"/>
        <end position="116"/>
    </location>
</feature>
<feature type="transmembrane region" description="Helical" evidence="5">
    <location>
        <begin position="159"/>
        <end position="178"/>
    </location>
</feature>
<dbReference type="SUPFAM" id="SSF103473">
    <property type="entry name" value="MFS general substrate transporter"/>
    <property type="match status" value="1"/>
</dbReference>
<name>A0A9D5C7E4_9LILI</name>
<keyword evidence="8" id="KW-1185">Reference proteome</keyword>
<evidence type="ECO:0000313" key="7">
    <source>
        <dbReference type="EMBL" id="KAJ0967347.1"/>
    </source>
</evidence>
<sequence length="184" mass="19946">MLFAAFLIMSMAGGAYIFAIYSNDLKSSLNYDQQSLNTLSFFKDLAANVGLISGLLNEFSPPYIVLSLGALMNLSGFLMIYLAITHRISPPKFSHMCLYMCIASSSQAFANTAALVTAVKNFPSSRGVVLGLLKGFVGLSGAVITQLYLAFYDHDSKSLVLLLAWLPAAVSLLFIHTIRIMDVV</sequence>
<comment type="subcellular location">
    <subcellularLocation>
        <location evidence="1">Membrane</location>
        <topology evidence="1">Multi-pass membrane protein</topology>
    </subcellularLocation>
</comment>
<gene>
    <name evidence="7" type="ORF">J5N97_024264</name>
</gene>
<dbReference type="Proteomes" id="UP001085076">
    <property type="component" value="Miscellaneous, Linkage group lg07"/>
</dbReference>
<dbReference type="AlphaFoldDB" id="A0A9D5C7E4"/>
<evidence type="ECO:0000256" key="2">
    <source>
        <dbReference type="ARBA" id="ARBA00022692"/>
    </source>
</evidence>
<comment type="caution">
    <text evidence="7">The sequence shown here is derived from an EMBL/GenBank/DDBJ whole genome shotgun (WGS) entry which is preliminary data.</text>
</comment>
<dbReference type="InterPro" id="IPR036259">
    <property type="entry name" value="MFS_trans_sf"/>
</dbReference>
<feature type="domain" description="Nodulin-like" evidence="6">
    <location>
        <begin position="1"/>
        <end position="182"/>
    </location>
</feature>
<evidence type="ECO:0000256" key="5">
    <source>
        <dbReference type="SAM" id="Phobius"/>
    </source>
</evidence>
<evidence type="ECO:0000259" key="6">
    <source>
        <dbReference type="Pfam" id="PF06813"/>
    </source>
</evidence>
<keyword evidence="4 5" id="KW-0472">Membrane</keyword>
<dbReference type="InterPro" id="IPR010658">
    <property type="entry name" value="Nodulin-like"/>
</dbReference>